<dbReference type="InterPro" id="IPR027417">
    <property type="entry name" value="P-loop_NTPase"/>
</dbReference>
<organism evidence="3 4">
    <name type="scientific">Floridaenema aerugineum BLCC-F46</name>
    <dbReference type="NCBI Taxonomy" id="3153654"/>
    <lineage>
        <taxon>Bacteria</taxon>
        <taxon>Bacillati</taxon>
        <taxon>Cyanobacteriota</taxon>
        <taxon>Cyanophyceae</taxon>
        <taxon>Oscillatoriophycideae</taxon>
        <taxon>Aerosakkonematales</taxon>
        <taxon>Aerosakkonemataceae</taxon>
        <taxon>Floridanema</taxon>
        <taxon>Floridanema aerugineum</taxon>
    </lineage>
</organism>
<comment type="caution">
    <text evidence="3">The sequence shown here is derived from an EMBL/GenBank/DDBJ whole genome shotgun (WGS) entry which is preliminary data.</text>
</comment>
<dbReference type="PANTHER" id="PTHR47691">
    <property type="entry name" value="REGULATOR-RELATED"/>
    <property type="match status" value="1"/>
</dbReference>
<proteinExistence type="predicted"/>
<evidence type="ECO:0000313" key="4">
    <source>
        <dbReference type="Proteomes" id="UP001576774"/>
    </source>
</evidence>
<dbReference type="SUPFAM" id="SSF52540">
    <property type="entry name" value="P-loop containing nucleoside triphosphate hydrolases"/>
    <property type="match status" value="1"/>
</dbReference>
<feature type="region of interest" description="Disordered" evidence="1">
    <location>
        <begin position="475"/>
        <end position="497"/>
    </location>
</feature>
<name>A0ABV4X9R1_9CYAN</name>
<dbReference type="Gene3D" id="3.40.50.300">
    <property type="entry name" value="P-loop containing nucleotide triphosphate hydrolases"/>
    <property type="match status" value="1"/>
</dbReference>
<sequence>MLFTLKQVQSGEFREAADNWKLEKLYVDLASAKNKGLTPVEKKILRGLLCGYSPGEIADIIYKTSSSSSVRVYLSNGLYKYIEVMLYSQTSQQVKINHWSRVTKVLEEAGYKLTSTLPQQVAPTFIEKSHHPEIRQNFDWGEAVDVSIFYGRDKELIQLENWIIRDRCRLVSLLGMGGIGKTTLSVKLAQQVQHNFKYLIWRSLHHTPPLAELLANLLQFLAQEQDSEFILAATIHQRTTQLLEIFRKSRCLLVLDNVDTLLQPRTYTGNFRPEYEDYREFFQRICEVLHQSCLVLTSREKLKELAAIEGVNLPVRSWQLKGLSEVDCQEIIKAKGVTCSEYEWRLLVNRYAGNPLALKIVLTTILELFDGKVSQFLKHNLLVFGGVRELIEEQLTRISEAEKQVLYWLAVKQDILLLTQTAEEDLPPGMTKGELWETLESLVRRSLIYKHSTTFKLLPIFKEYLNQQLSKQNSLQTEVIPNPNPGKLSSSPKVTEA</sequence>
<dbReference type="InterPro" id="IPR002182">
    <property type="entry name" value="NB-ARC"/>
</dbReference>
<evidence type="ECO:0000313" key="3">
    <source>
        <dbReference type="EMBL" id="MFB2879533.1"/>
    </source>
</evidence>
<evidence type="ECO:0000259" key="2">
    <source>
        <dbReference type="Pfam" id="PF00931"/>
    </source>
</evidence>
<accession>A0ABV4X9R1</accession>
<dbReference type="EMBL" id="JBHFNQ010000169">
    <property type="protein sequence ID" value="MFB2879533.1"/>
    <property type="molecule type" value="Genomic_DNA"/>
</dbReference>
<feature type="compositionally biased region" description="Polar residues" evidence="1">
    <location>
        <begin position="487"/>
        <end position="497"/>
    </location>
</feature>
<keyword evidence="4" id="KW-1185">Reference proteome</keyword>
<reference evidence="3 4" key="1">
    <citation type="submission" date="2024-09" db="EMBL/GenBank/DDBJ databases">
        <title>Floridaenema gen nov. (Aerosakkonemataceae, Aerosakkonematales ord. nov., Cyanobacteria) from benthic tropical and subtropical fresh waters, with the description of four new species.</title>
        <authorList>
            <person name="Moretto J.A."/>
            <person name="Berthold D.E."/>
            <person name="Lefler F.W."/>
            <person name="Huang I.-S."/>
            <person name="Laughinghouse H. IV."/>
        </authorList>
    </citation>
    <scope>NUCLEOTIDE SEQUENCE [LARGE SCALE GENOMIC DNA]</scope>
    <source>
        <strain evidence="3 4">BLCC-F46</strain>
    </source>
</reference>
<feature type="domain" description="NB-ARC" evidence="2">
    <location>
        <begin position="155"/>
        <end position="258"/>
    </location>
</feature>
<protein>
    <submittedName>
        <fullName evidence="3">NB-ARC domain-containing protein</fullName>
    </submittedName>
</protein>
<dbReference type="Pfam" id="PF00931">
    <property type="entry name" value="NB-ARC"/>
    <property type="match status" value="1"/>
</dbReference>
<dbReference type="Proteomes" id="UP001576774">
    <property type="component" value="Unassembled WGS sequence"/>
</dbReference>
<gene>
    <name evidence="3" type="ORF">ACE1CC_21975</name>
</gene>
<dbReference type="PRINTS" id="PR00364">
    <property type="entry name" value="DISEASERSIST"/>
</dbReference>
<evidence type="ECO:0000256" key="1">
    <source>
        <dbReference type="SAM" id="MobiDB-lite"/>
    </source>
</evidence>
<dbReference type="PANTHER" id="PTHR47691:SF3">
    <property type="entry name" value="HTH-TYPE TRANSCRIPTIONAL REGULATOR RV0890C-RELATED"/>
    <property type="match status" value="1"/>
</dbReference>
<dbReference type="RefSeq" id="WP_413272571.1">
    <property type="nucleotide sequence ID" value="NZ_JBHFNQ010000169.1"/>
</dbReference>